<evidence type="ECO:0000313" key="1">
    <source>
        <dbReference type="EMBL" id="CAG17489.1"/>
    </source>
</evidence>
<sequence length="106" mass="11574">MVHTKLPIFLFFLIFTVFPNGCSTGLAYAKSRKMAGMSSILDGMGTVMDFVHNIIPGSNSNQQYGGKPQVIYGSVTNTKGNHFRNTNIKGSISYGSNTVQTGNRYE</sequence>
<accession>Q5ZNX1</accession>
<name>Q5ZNX1_9VIRU</name>
<evidence type="ECO:0000313" key="2">
    <source>
        <dbReference type="Proteomes" id="UP000203537"/>
    </source>
</evidence>
<dbReference type="KEGG" id="vg:3238849"/>
<reference evidence="1 2" key="1">
    <citation type="journal article" date="2004" name="Science">
        <title>Genome sequence of a polydnavirus: insights into symbiotic virus evolution.</title>
        <authorList>
            <person name="Espagne E."/>
            <person name="Dupuy C."/>
            <person name="Huguet E."/>
            <person name="Cattolico L."/>
            <person name="Provost B."/>
            <person name="Martins N."/>
            <person name="Poirie M."/>
            <person name="Periquet G."/>
            <person name="Drezen J.M."/>
        </authorList>
    </citation>
    <scope>NUCLEOTIDE SEQUENCE [LARGE SCALE GENOMIC DNA]</scope>
</reference>
<dbReference type="GeneID" id="3238849"/>
<organism evidence="1 2">
    <name type="scientific">Bracoviriform congregatae</name>
    <dbReference type="NCBI Taxonomy" id="39640"/>
    <lineage>
        <taxon>Viruses</taxon>
        <taxon>Viruses incertae sedis</taxon>
        <taxon>Polydnaviriformidae</taxon>
        <taxon>Bracoviriform</taxon>
    </lineage>
</organism>
<protein>
    <submittedName>
        <fullName evidence="1">Uncharacterized protein</fullName>
    </submittedName>
</protein>
<dbReference type="Proteomes" id="UP000203537">
    <property type="component" value="Genome"/>
</dbReference>
<dbReference type="EMBL" id="AJ632326">
    <property type="protein sequence ID" value="CAG17489.1"/>
    <property type="molecule type" value="Genomic_DNA"/>
</dbReference>
<proteinExistence type="predicted"/>
<dbReference type="RefSeq" id="YP_184867.1">
    <property type="nucleotide sequence ID" value="NC_006655.1"/>
</dbReference>
<gene>
    <name evidence="1" type="ORF">CcBV_25.5</name>
</gene>